<sequence length="434" mass="50594">MQNSSHTSISSGTNHENNNNNHPPLIPQVLPHEQLYILQFGTKQYQLSGASLSYDSPSYFTNYFLNNPNTNKLIIDRSSIIFDKIYLHLQGYSIKINDDFEFIYLLTDSNYFKLNKLMRRLLTEPLHIRIGGELFKIPRDLLTENGNYPNYFTTMLEGTLLDTYNVINNKCIRPPPMTPYSCNRSSKLFNDILYGLSGNQIIIQNENHRNDLIKECKYYQFLKLEQSLIKHQILSNPFTNNEEILINYKDIKVNNLLNESNNENTSIIKYSRPFIDNNKFRDLIIQINSMNVNLMINLTLSFYNLLITGKSAIIMKKILMKITDDYIFEIVNGLEKLTILIEMGESVGLLNNLNMDKGWIDTLISVNKNEENNDNSNIFTNDNDNNSPHKIIIVKLLKSQWTINVQGRNKIWMNCLKFDGVLDKSHYNQRREFI</sequence>
<feature type="compositionally biased region" description="Polar residues" evidence="1">
    <location>
        <begin position="1"/>
        <end position="13"/>
    </location>
</feature>
<dbReference type="InterPro" id="IPR011333">
    <property type="entry name" value="SKP1/BTB/POZ_sf"/>
</dbReference>
<feature type="region of interest" description="Disordered" evidence="1">
    <location>
        <begin position="1"/>
        <end position="25"/>
    </location>
</feature>
<keyword evidence="3" id="KW-1185">Reference proteome</keyword>
<dbReference type="PANTHER" id="PTHR31758">
    <property type="entry name" value="BTB/POZ DOMAIN-CONTAINING PROTEIN YLR108C"/>
    <property type="match status" value="1"/>
</dbReference>
<dbReference type="PANTHER" id="PTHR31758:SF2">
    <property type="entry name" value="BTB_POZ DOMAIN-CONTAINING PROTEIN YLR108C"/>
    <property type="match status" value="1"/>
</dbReference>
<dbReference type="EMBL" id="BTGB01000001">
    <property type="protein sequence ID" value="GMM44240.1"/>
    <property type="molecule type" value="Genomic_DNA"/>
</dbReference>
<gene>
    <name evidence="2" type="ORF">DAPK24_008150</name>
</gene>
<dbReference type="SUPFAM" id="SSF54695">
    <property type="entry name" value="POZ domain"/>
    <property type="match status" value="2"/>
</dbReference>
<accession>A0AAV5QZ51</accession>
<organism evidence="2 3">
    <name type="scientific">Pichia kluyveri</name>
    <name type="common">Yeast</name>
    <dbReference type="NCBI Taxonomy" id="36015"/>
    <lineage>
        <taxon>Eukaryota</taxon>
        <taxon>Fungi</taxon>
        <taxon>Dikarya</taxon>
        <taxon>Ascomycota</taxon>
        <taxon>Saccharomycotina</taxon>
        <taxon>Pichiomycetes</taxon>
        <taxon>Pichiales</taxon>
        <taxon>Pichiaceae</taxon>
        <taxon>Pichia</taxon>
    </lineage>
</organism>
<name>A0AAV5QZ51_PICKL</name>
<evidence type="ECO:0000313" key="2">
    <source>
        <dbReference type="EMBL" id="GMM44240.1"/>
    </source>
</evidence>
<comment type="caution">
    <text evidence="2">The sequence shown here is derived from an EMBL/GenBank/DDBJ whole genome shotgun (WGS) entry which is preliminary data.</text>
</comment>
<dbReference type="AlphaFoldDB" id="A0AAV5QZ51"/>
<protein>
    <submittedName>
        <fullName evidence="2">Mrx16 protein</fullName>
    </submittedName>
</protein>
<evidence type="ECO:0000256" key="1">
    <source>
        <dbReference type="SAM" id="MobiDB-lite"/>
    </source>
</evidence>
<reference evidence="2 3" key="1">
    <citation type="journal article" date="2023" name="Elife">
        <title>Identification of key yeast species and microbe-microbe interactions impacting larval growth of Drosophila in the wild.</title>
        <authorList>
            <person name="Mure A."/>
            <person name="Sugiura Y."/>
            <person name="Maeda R."/>
            <person name="Honda K."/>
            <person name="Sakurai N."/>
            <person name="Takahashi Y."/>
            <person name="Watada M."/>
            <person name="Katoh T."/>
            <person name="Gotoh A."/>
            <person name="Gotoh Y."/>
            <person name="Taniguchi I."/>
            <person name="Nakamura K."/>
            <person name="Hayashi T."/>
            <person name="Katayama T."/>
            <person name="Uemura T."/>
            <person name="Hattori Y."/>
        </authorList>
    </citation>
    <scope>NUCLEOTIDE SEQUENCE [LARGE SCALE GENOMIC DNA]</scope>
    <source>
        <strain evidence="2 3">PK-24</strain>
    </source>
</reference>
<dbReference type="Gene3D" id="3.30.710.10">
    <property type="entry name" value="Potassium Channel Kv1.1, Chain A"/>
    <property type="match status" value="2"/>
</dbReference>
<evidence type="ECO:0000313" key="3">
    <source>
        <dbReference type="Proteomes" id="UP001378960"/>
    </source>
</evidence>
<proteinExistence type="predicted"/>
<dbReference type="Proteomes" id="UP001378960">
    <property type="component" value="Unassembled WGS sequence"/>
</dbReference>